<protein>
    <submittedName>
        <fullName evidence="1">Uncharacterized protein</fullName>
    </submittedName>
</protein>
<organism evidence="1 2">
    <name type="scientific">Acidisarcina polymorpha</name>
    <dbReference type="NCBI Taxonomy" id="2211140"/>
    <lineage>
        <taxon>Bacteria</taxon>
        <taxon>Pseudomonadati</taxon>
        <taxon>Acidobacteriota</taxon>
        <taxon>Terriglobia</taxon>
        <taxon>Terriglobales</taxon>
        <taxon>Acidobacteriaceae</taxon>
        <taxon>Acidisarcina</taxon>
    </lineage>
</organism>
<evidence type="ECO:0000313" key="2">
    <source>
        <dbReference type="Proteomes" id="UP000253606"/>
    </source>
</evidence>
<gene>
    <name evidence="1" type="ORF">ACPOL_6407</name>
</gene>
<dbReference type="EMBL" id="CP030840">
    <property type="protein sequence ID" value="AXC15637.1"/>
    <property type="molecule type" value="Genomic_DNA"/>
</dbReference>
<dbReference type="AlphaFoldDB" id="A0A2Z5G9W6"/>
<sequence length="52" mass="5328">MNDIVRISEDLASEYVFGNVKQHAAKGAEISGVVGFLGAVGGLPSALLKQGL</sequence>
<evidence type="ECO:0000313" key="1">
    <source>
        <dbReference type="EMBL" id="AXC15637.1"/>
    </source>
</evidence>
<reference evidence="1 2" key="1">
    <citation type="journal article" date="2018" name="Front. Microbiol.">
        <title>Hydrolytic Capabilities as a Key to Environmental Success: Chitinolytic and Cellulolytic Acidobacteria From Acidic Sub-arctic Soils and Boreal Peatlands.</title>
        <authorList>
            <person name="Belova S.E."/>
            <person name="Ravin N.V."/>
            <person name="Pankratov T.A."/>
            <person name="Rakitin A.L."/>
            <person name="Ivanova A.A."/>
            <person name="Beletsky A.V."/>
            <person name="Mardanov A.V."/>
            <person name="Sinninghe Damste J.S."/>
            <person name="Dedysh S.N."/>
        </authorList>
    </citation>
    <scope>NUCLEOTIDE SEQUENCE [LARGE SCALE GENOMIC DNA]</scope>
    <source>
        <strain evidence="1 2">SBC82</strain>
    </source>
</reference>
<keyword evidence="2" id="KW-1185">Reference proteome</keyword>
<accession>A0A2Z5G9W6</accession>
<proteinExistence type="predicted"/>
<dbReference type="KEGG" id="abas:ACPOL_6407"/>
<name>A0A2Z5G9W6_9BACT</name>
<dbReference type="Proteomes" id="UP000253606">
    <property type="component" value="Chromosome"/>
</dbReference>